<feature type="domain" description="PFU" evidence="6">
    <location>
        <begin position="375"/>
        <end position="471"/>
    </location>
</feature>
<evidence type="ECO:0000256" key="3">
    <source>
        <dbReference type="ARBA" id="ARBA00022574"/>
    </source>
</evidence>
<dbReference type="Pfam" id="PF09070">
    <property type="entry name" value="PFU"/>
    <property type="match status" value="1"/>
</dbReference>
<dbReference type="Pfam" id="PF00400">
    <property type="entry name" value="WD40"/>
    <property type="match status" value="4"/>
</dbReference>
<reference evidence="8 9" key="1">
    <citation type="journal article" date="2018" name="Mycol. Prog.">
        <title>Coniella lustricola, a new species from submerged detritus.</title>
        <authorList>
            <person name="Raudabaugh D.B."/>
            <person name="Iturriaga T."/>
            <person name="Carver A."/>
            <person name="Mondo S."/>
            <person name="Pangilinan J."/>
            <person name="Lipzen A."/>
            <person name="He G."/>
            <person name="Amirebrahimi M."/>
            <person name="Grigoriev I.V."/>
            <person name="Miller A.N."/>
        </authorList>
    </citation>
    <scope>NUCLEOTIDE SEQUENCE [LARGE SCALE GENOMIC DNA]</scope>
    <source>
        <strain evidence="8 9">B22-T-1</strain>
    </source>
</reference>
<protein>
    <submittedName>
        <fullName evidence="8">Phospholipase A-2-activating protein</fullName>
    </submittedName>
</protein>
<comment type="subcellular location">
    <subcellularLocation>
        <location evidence="1">Cytoplasm</location>
    </subcellularLocation>
</comment>
<dbReference type="OrthoDB" id="10265988at2759"/>
<dbReference type="PANTHER" id="PTHR19849">
    <property type="entry name" value="PHOSPHOLIPASE A-2-ACTIVATING PROTEIN"/>
    <property type="match status" value="1"/>
</dbReference>
<sequence length="809" mass="86197">MEYKLSAQLTGHEADVRGVVFPKPDTVISVSRDTTVRVWRKAASKPPFYEGTLVTKGQEFINSVAYLPPTSDHPDGLVIAGGKDTIIEVKKLQSTPGDNAERLLLGHSHNICALDVSPSGSYVVSGSWDKQAIVWRVGVWEPELRLIGHEASVWGVLALDENTVVTGSADEKIHVYDLRSGKDGLVEPRSAIHTTSVVRAVVKVPQGHASGADIASAHSDGVIRLWKLNGQSVGELHGHESFVYSLAALPTGELVSSGEDRTVRIWRGFDCVQTITVPAISVWAVAVCRETGDIVAASSDSVARVFTRNADNLADAEALASFDDSVKASSIPQQQMDGFNKEKLPGTDFLTTKSGTKEGQVQMIREDNGSVTAHQWSMGQQQWICVGTVVDAVGSSGKKVEYNGQSYDYVFDVDIQDGVPPLKLPYNLSQNPYEAATKFLGDNELPLSYLDSVANFIVENTKGATLGQGSGPAVGDFGTGRYQPGEDTQGQEPPTKKVLPQESYLTLATAKFEPVVKKIGSISATMISSGRKDFALNPTEEATLKRLTEGLGKYITAVPATVPSTNGAANTQSLDISEHDLTLVLKLVGQWTDNDRLPGLDILRCLATSSAVGSISDASGKSVIDIALQAAFHPSAGAKINENCAMMAFRTIANLFATEQGRQDAYAQAEKVVDYMEGLAGLSDSAFTGGPVGFPGNRNVLVAVTTAAVNYAVLAYAVSKKRVALDNDGVVTPEVFGLMGNVLCTIIKKQNDGEVTYRALVALGTMAGAGYADVLKSFGADEAVRGAKTDKAAEERIRKIAGECLDLLR</sequence>
<dbReference type="PROSITE" id="PS51396">
    <property type="entry name" value="PUL"/>
    <property type="match status" value="1"/>
</dbReference>
<feature type="domain" description="PUL" evidence="7">
    <location>
        <begin position="497"/>
        <end position="807"/>
    </location>
</feature>
<dbReference type="GO" id="GO:0005737">
    <property type="term" value="C:cytoplasm"/>
    <property type="evidence" value="ECO:0007669"/>
    <property type="project" value="UniProtKB-SubCell"/>
</dbReference>
<feature type="repeat" description="WD" evidence="5">
    <location>
        <begin position="9"/>
        <end position="39"/>
    </location>
</feature>
<dbReference type="GO" id="GO:0043130">
    <property type="term" value="F:ubiquitin binding"/>
    <property type="evidence" value="ECO:0007669"/>
    <property type="project" value="TreeGrafter"/>
</dbReference>
<dbReference type="InterPro" id="IPR015155">
    <property type="entry name" value="PFU"/>
</dbReference>
<dbReference type="InterPro" id="IPR015943">
    <property type="entry name" value="WD40/YVTN_repeat-like_dom_sf"/>
</dbReference>
<dbReference type="CDD" id="cd00200">
    <property type="entry name" value="WD40"/>
    <property type="match status" value="1"/>
</dbReference>
<keyword evidence="4" id="KW-0677">Repeat</keyword>
<feature type="repeat" description="WD" evidence="5">
    <location>
        <begin position="236"/>
        <end position="266"/>
    </location>
</feature>
<dbReference type="SUPFAM" id="SSF50978">
    <property type="entry name" value="WD40 repeat-like"/>
    <property type="match status" value="1"/>
</dbReference>
<evidence type="ECO:0000313" key="9">
    <source>
        <dbReference type="Proteomes" id="UP000241462"/>
    </source>
</evidence>
<dbReference type="EMBL" id="KZ678533">
    <property type="protein sequence ID" value="PSR80337.1"/>
    <property type="molecule type" value="Genomic_DNA"/>
</dbReference>
<dbReference type="SMART" id="SM00320">
    <property type="entry name" value="WD40"/>
    <property type="match status" value="6"/>
</dbReference>
<dbReference type="PANTHER" id="PTHR19849:SF0">
    <property type="entry name" value="PHOSPHOLIPASE A-2-ACTIVATING PROTEIN"/>
    <property type="match status" value="1"/>
</dbReference>
<feature type="repeat" description="WD" evidence="5">
    <location>
        <begin position="104"/>
        <end position="137"/>
    </location>
</feature>
<dbReference type="InParanoid" id="A0A2T3A012"/>
<name>A0A2T3A012_9PEZI</name>
<dbReference type="InterPro" id="IPR001680">
    <property type="entry name" value="WD40_rpt"/>
</dbReference>
<dbReference type="Gene3D" id="3.10.20.870">
    <property type="entry name" value="PFU (PLAA family ubiquitin binding), C-terminal domain"/>
    <property type="match status" value="1"/>
</dbReference>
<organism evidence="8 9">
    <name type="scientific">Coniella lustricola</name>
    <dbReference type="NCBI Taxonomy" id="2025994"/>
    <lineage>
        <taxon>Eukaryota</taxon>
        <taxon>Fungi</taxon>
        <taxon>Dikarya</taxon>
        <taxon>Ascomycota</taxon>
        <taxon>Pezizomycotina</taxon>
        <taxon>Sordariomycetes</taxon>
        <taxon>Sordariomycetidae</taxon>
        <taxon>Diaporthales</taxon>
        <taxon>Schizoparmaceae</taxon>
        <taxon>Coniella</taxon>
    </lineage>
</organism>
<accession>A0A2T3A012</accession>
<evidence type="ECO:0000259" key="6">
    <source>
        <dbReference type="PROSITE" id="PS51394"/>
    </source>
</evidence>
<dbReference type="GO" id="GO:0043161">
    <property type="term" value="P:proteasome-mediated ubiquitin-dependent protein catabolic process"/>
    <property type="evidence" value="ECO:0007669"/>
    <property type="project" value="TreeGrafter"/>
</dbReference>
<evidence type="ECO:0000313" key="8">
    <source>
        <dbReference type="EMBL" id="PSR80337.1"/>
    </source>
</evidence>
<dbReference type="AlphaFoldDB" id="A0A2T3A012"/>
<dbReference type="PROSITE" id="PS50294">
    <property type="entry name" value="WD_REPEATS_REGION"/>
    <property type="match status" value="2"/>
</dbReference>
<evidence type="ECO:0000256" key="4">
    <source>
        <dbReference type="ARBA" id="ARBA00022737"/>
    </source>
</evidence>
<dbReference type="Gene3D" id="1.25.10.10">
    <property type="entry name" value="Leucine-rich Repeat Variant"/>
    <property type="match status" value="1"/>
</dbReference>
<gene>
    <name evidence="8" type="ORF">BD289DRAFT_462555</name>
</gene>
<dbReference type="InterPro" id="IPR013535">
    <property type="entry name" value="PUL_dom"/>
</dbReference>
<dbReference type="GO" id="GO:0010992">
    <property type="term" value="P:ubiquitin recycling"/>
    <property type="evidence" value="ECO:0007669"/>
    <property type="project" value="TreeGrafter"/>
</dbReference>
<dbReference type="InterPro" id="IPR036322">
    <property type="entry name" value="WD40_repeat_dom_sf"/>
</dbReference>
<dbReference type="Proteomes" id="UP000241462">
    <property type="component" value="Unassembled WGS sequence"/>
</dbReference>
<dbReference type="InterPro" id="IPR038122">
    <property type="entry name" value="PFU_sf"/>
</dbReference>
<dbReference type="STRING" id="2025994.A0A2T3A012"/>
<evidence type="ECO:0000256" key="5">
    <source>
        <dbReference type="PROSITE-ProRule" id="PRU00221"/>
    </source>
</evidence>
<dbReference type="FunCoup" id="A0A2T3A012">
    <property type="interactions" value="1359"/>
</dbReference>
<dbReference type="Gene3D" id="2.130.10.10">
    <property type="entry name" value="YVTN repeat-like/Quinoprotein amine dehydrogenase"/>
    <property type="match status" value="1"/>
</dbReference>
<dbReference type="PROSITE" id="PS51394">
    <property type="entry name" value="PFU"/>
    <property type="match status" value="1"/>
</dbReference>
<dbReference type="GO" id="GO:0005634">
    <property type="term" value="C:nucleus"/>
    <property type="evidence" value="ECO:0007669"/>
    <property type="project" value="TreeGrafter"/>
</dbReference>
<keyword evidence="9" id="KW-1185">Reference proteome</keyword>
<dbReference type="Pfam" id="PF08324">
    <property type="entry name" value="PUL"/>
    <property type="match status" value="1"/>
</dbReference>
<evidence type="ECO:0000256" key="1">
    <source>
        <dbReference type="ARBA" id="ARBA00004496"/>
    </source>
</evidence>
<keyword evidence="3 5" id="KW-0853">WD repeat</keyword>
<keyword evidence="2" id="KW-0963">Cytoplasm</keyword>
<evidence type="ECO:0000256" key="2">
    <source>
        <dbReference type="ARBA" id="ARBA00022490"/>
    </source>
</evidence>
<evidence type="ECO:0000259" key="7">
    <source>
        <dbReference type="PROSITE" id="PS51396"/>
    </source>
</evidence>
<dbReference type="FunFam" id="2.130.10.10:FF:000236">
    <property type="entry name" value="Polyubiquitin binding protein (Doa1/Ufd3)"/>
    <property type="match status" value="1"/>
</dbReference>
<dbReference type="InterPro" id="IPR011989">
    <property type="entry name" value="ARM-like"/>
</dbReference>
<proteinExistence type="predicted"/>
<dbReference type="PROSITE" id="PS50082">
    <property type="entry name" value="WD_REPEATS_2"/>
    <property type="match status" value="3"/>
</dbReference>